<accession>A0A6L5YBD2</accession>
<organism evidence="7 8">
    <name type="scientific">Pyramidobacter porci</name>
    <dbReference type="NCBI Taxonomy" id="2605789"/>
    <lineage>
        <taxon>Bacteria</taxon>
        <taxon>Thermotogati</taxon>
        <taxon>Synergistota</taxon>
        <taxon>Synergistia</taxon>
        <taxon>Synergistales</taxon>
        <taxon>Dethiosulfovibrionaceae</taxon>
        <taxon>Pyramidobacter</taxon>
    </lineage>
</organism>
<feature type="transmembrane region" description="Helical" evidence="6">
    <location>
        <begin position="12"/>
        <end position="33"/>
    </location>
</feature>
<evidence type="ECO:0000313" key="8">
    <source>
        <dbReference type="Proteomes" id="UP000473699"/>
    </source>
</evidence>
<gene>
    <name evidence="7" type="ORF">FYJ74_06145</name>
</gene>
<dbReference type="GO" id="GO:0015171">
    <property type="term" value="F:amino acid transmembrane transporter activity"/>
    <property type="evidence" value="ECO:0007669"/>
    <property type="project" value="TreeGrafter"/>
</dbReference>
<feature type="transmembrane region" description="Helical" evidence="6">
    <location>
        <begin position="151"/>
        <end position="173"/>
    </location>
</feature>
<feature type="transmembrane region" description="Helical" evidence="6">
    <location>
        <begin position="79"/>
        <end position="99"/>
    </location>
</feature>
<name>A0A6L5YBD2_9BACT</name>
<evidence type="ECO:0000256" key="2">
    <source>
        <dbReference type="ARBA" id="ARBA00022475"/>
    </source>
</evidence>
<keyword evidence="2" id="KW-1003">Cell membrane</keyword>
<proteinExistence type="predicted"/>
<sequence length="204" mass="22431">MPERSGTVIPSSLIPSFVLYCVVSAITPGPANLCSLASAVKYGRRQALRQWRGIFIGFAVVAFASSIAVWFLGEVMNRYLRVMAWIGAGYILWLAWHILHSDSGAEAEAGTHCNFLTGLLIQLTNAKIMIFCMTALATYTLPYADSYWEVLSVAVILPFTGPVANLVWLFAGTALQRFFQNRQRAANIVMALLLMFCAISIILS</sequence>
<dbReference type="GO" id="GO:0005886">
    <property type="term" value="C:plasma membrane"/>
    <property type="evidence" value="ECO:0007669"/>
    <property type="project" value="UniProtKB-SubCell"/>
</dbReference>
<keyword evidence="3 6" id="KW-0812">Transmembrane</keyword>
<feature type="transmembrane region" description="Helical" evidence="6">
    <location>
        <begin position="185"/>
        <end position="203"/>
    </location>
</feature>
<evidence type="ECO:0000256" key="6">
    <source>
        <dbReference type="SAM" id="Phobius"/>
    </source>
</evidence>
<evidence type="ECO:0000256" key="1">
    <source>
        <dbReference type="ARBA" id="ARBA00004651"/>
    </source>
</evidence>
<dbReference type="EMBL" id="VUNH01000005">
    <property type="protein sequence ID" value="MST55614.1"/>
    <property type="molecule type" value="Genomic_DNA"/>
</dbReference>
<protein>
    <submittedName>
        <fullName evidence="7">Transporter</fullName>
    </submittedName>
</protein>
<comment type="subcellular location">
    <subcellularLocation>
        <location evidence="1">Cell membrane</location>
        <topology evidence="1">Multi-pass membrane protein</topology>
    </subcellularLocation>
</comment>
<keyword evidence="5 6" id="KW-0472">Membrane</keyword>
<reference evidence="7 8" key="1">
    <citation type="submission" date="2019-08" db="EMBL/GenBank/DDBJ databases">
        <title>In-depth cultivation of the pig gut microbiome towards novel bacterial diversity and tailored functional studies.</title>
        <authorList>
            <person name="Wylensek D."/>
            <person name="Hitch T.C.A."/>
            <person name="Clavel T."/>
        </authorList>
    </citation>
    <scope>NUCLEOTIDE SEQUENCE [LARGE SCALE GENOMIC DNA]</scope>
    <source>
        <strain evidence="7 8">SM-530-WT-4B</strain>
    </source>
</reference>
<feature type="transmembrane region" description="Helical" evidence="6">
    <location>
        <begin position="119"/>
        <end position="139"/>
    </location>
</feature>
<keyword evidence="8" id="KW-1185">Reference proteome</keyword>
<dbReference type="AlphaFoldDB" id="A0A6L5YBD2"/>
<dbReference type="InterPro" id="IPR001123">
    <property type="entry name" value="LeuE-type"/>
</dbReference>
<evidence type="ECO:0000256" key="3">
    <source>
        <dbReference type="ARBA" id="ARBA00022692"/>
    </source>
</evidence>
<comment type="caution">
    <text evidence="7">The sequence shown here is derived from an EMBL/GenBank/DDBJ whole genome shotgun (WGS) entry which is preliminary data.</text>
</comment>
<feature type="transmembrane region" description="Helical" evidence="6">
    <location>
        <begin position="54"/>
        <end position="73"/>
    </location>
</feature>
<dbReference type="Proteomes" id="UP000473699">
    <property type="component" value="Unassembled WGS sequence"/>
</dbReference>
<dbReference type="PANTHER" id="PTHR30086">
    <property type="entry name" value="ARGININE EXPORTER PROTEIN ARGO"/>
    <property type="match status" value="1"/>
</dbReference>
<dbReference type="Pfam" id="PF01810">
    <property type="entry name" value="LysE"/>
    <property type="match status" value="1"/>
</dbReference>
<evidence type="ECO:0000256" key="4">
    <source>
        <dbReference type="ARBA" id="ARBA00022989"/>
    </source>
</evidence>
<evidence type="ECO:0000256" key="5">
    <source>
        <dbReference type="ARBA" id="ARBA00023136"/>
    </source>
</evidence>
<dbReference type="PANTHER" id="PTHR30086:SF20">
    <property type="entry name" value="ARGININE EXPORTER PROTEIN ARGO-RELATED"/>
    <property type="match status" value="1"/>
</dbReference>
<dbReference type="GO" id="GO:0033228">
    <property type="term" value="P:cysteine export across plasma membrane"/>
    <property type="evidence" value="ECO:0007669"/>
    <property type="project" value="TreeGrafter"/>
</dbReference>
<evidence type="ECO:0000313" key="7">
    <source>
        <dbReference type="EMBL" id="MST55614.1"/>
    </source>
</evidence>
<keyword evidence="4 6" id="KW-1133">Transmembrane helix</keyword>